<evidence type="ECO:0000256" key="1">
    <source>
        <dbReference type="SAM" id="SignalP"/>
    </source>
</evidence>
<proteinExistence type="predicted"/>
<dbReference type="InterPro" id="IPR051599">
    <property type="entry name" value="Cell_Envelope_Assoc"/>
</dbReference>
<dbReference type="CDD" id="cd06259">
    <property type="entry name" value="YdcF-like"/>
    <property type="match status" value="1"/>
</dbReference>
<dbReference type="RefSeq" id="WP_106543259.1">
    <property type="nucleotide sequence ID" value="NZ_BLAU01000001.1"/>
</dbReference>
<gene>
    <name evidence="4" type="ORF">CLV93_11049</name>
    <name evidence="3" type="ORF">JCM18694_18970</name>
</gene>
<dbReference type="Proteomes" id="UP000396862">
    <property type="component" value="Unassembled WGS sequence"/>
</dbReference>
<comment type="caution">
    <text evidence="4">The sequence shown here is derived from an EMBL/GenBank/DDBJ whole genome shotgun (WGS) entry which is preliminary data.</text>
</comment>
<keyword evidence="1" id="KW-0732">Signal</keyword>
<evidence type="ECO:0000259" key="2">
    <source>
        <dbReference type="Pfam" id="PF02698"/>
    </source>
</evidence>
<sequence length="434" mass="49094">MSNRKIVLLAVLVLFTLAGKAQTASPKVDYQPGYRWTLSGNYVQDKNFYLLTLMEKLPAVQEALAADPVLKSLLSERVKNIKEATGYDLPNQSMESMRDKTSHWAELFLLSSDEIEKVGDELKKMYKLDAALQTLVAEQIRPSGAYEHFAKLDDAALLAQAWKISAKGINGIIRTYALGEKPLYPKIDSVSYDVNSQYYRMLVNMLASNVGDDTKKMSLFFQPSLSFSLWLLKMNHRDEAARFEPMVTGENAKAWEQVQKTNFDEYPYTAILLPGYGPEKKGVDLSPAGMLRCKLAAERYFEKKAPFIIASGGYVHPDQTPFCEAVEMKKELIKEYGVPESAIIIEPHARHTTTNYRNAARLMIHYGIPIHKKALCTTTKGQSYYITNMGFEKRCVEAFGYMPYVPGKRLSRNDTEFTPRLESLTIDPMDPLDP</sequence>
<dbReference type="Proteomes" id="UP000240621">
    <property type="component" value="Unassembled WGS sequence"/>
</dbReference>
<dbReference type="PANTHER" id="PTHR30336">
    <property type="entry name" value="INNER MEMBRANE PROTEIN, PROBABLE PERMEASE"/>
    <property type="match status" value="1"/>
</dbReference>
<name>A0A2P8C8H7_9BACT</name>
<evidence type="ECO:0000313" key="4">
    <source>
        <dbReference type="EMBL" id="PSK81265.1"/>
    </source>
</evidence>
<evidence type="ECO:0000313" key="5">
    <source>
        <dbReference type="Proteomes" id="UP000240621"/>
    </source>
</evidence>
<organism evidence="4 5">
    <name type="scientific">Prolixibacter denitrificans</name>
    <dbReference type="NCBI Taxonomy" id="1541063"/>
    <lineage>
        <taxon>Bacteria</taxon>
        <taxon>Pseudomonadati</taxon>
        <taxon>Bacteroidota</taxon>
        <taxon>Bacteroidia</taxon>
        <taxon>Marinilabiliales</taxon>
        <taxon>Prolixibacteraceae</taxon>
        <taxon>Prolixibacter</taxon>
    </lineage>
</organism>
<evidence type="ECO:0000313" key="3">
    <source>
        <dbReference type="EMBL" id="GET21651.1"/>
    </source>
</evidence>
<dbReference type="Pfam" id="PF02698">
    <property type="entry name" value="DUF218"/>
    <property type="match status" value="1"/>
</dbReference>
<reference evidence="4 5" key="1">
    <citation type="submission" date="2018-03" db="EMBL/GenBank/DDBJ databases">
        <title>Genomic Encyclopedia of Archaeal and Bacterial Type Strains, Phase II (KMG-II): from individual species to whole genera.</title>
        <authorList>
            <person name="Goeker M."/>
        </authorList>
    </citation>
    <scope>NUCLEOTIDE SEQUENCE [LARGE SCALE GENOMIC DNA]</scope>
    <source>
        <strain evidence="4 5">DSM 27267</strain>
    </source>
</reference>
<dbReference type="GO" id="GO:0005886">
    <property type="term" value="C:plasma membrane"/>
    <property type="evidence" value="ECO:0007669"/>
    <property type="project" value="TreeGrafter"/>
</dbReference>
<feature type="signal peptide" evidence="1">
    <location>
        <begin position="1"/>
        <end position="23"/>
    </location>
</feature>
<protein>
    <submittedName>
        <fullName evidence="4">DUF218 domain-containing protein</fullName>
    </submittedName>
</protein>
<reference evidence="3 6" key="2">
    <citation type="submission" date="2019-10" db="EMBL/GenBank/DDBJ databases">
        <title>Prolixibacter strains distinguished by the presence of nitrate reductase genes were adept at nitrate-dependent anaerobic corrosion of metallic iron and carbon steel.</title>
        <authorList>
            <person name="Iino T."/>
            <person name="Shono N."/>
            <person name="Ito K."/>
            <person name="Nakamura R."/>
            <person name="Sueoka K."/>
            <person name="Harayama S."/>
            <person name="Ohkuma M."/>
        </authorList>
    </citation>
    <scope>NUCLEOTIDE SEQUENCE [LARGE SCALE GENOMIC DNA]</scope>
    <source>
        <strain evidence="3 6">MIC1-1</strain>
    </source>
</reference>
<keyword evidence="6" id="KW-1185">Reference proteome</keyword>
<feature type="domain" description="DUF218" evidence="2">
    <location>
        <begin position="290"/>
        <end position="378"/>
    </location>
</feature>
<dbReference type="AlphaFoldDB" id="A0A2P8C8H7"/>
<dbReference type="InterPro" id="IPR014729">
    <property type="entry name" value="Rossmann-like_a/b/a_fold"/>
</dbReference>
<dbReference type="OrthoDB" id="1092058at2"/>
<dbReference type="PANTHER" id="PTHR30336:SF20">
    <property type="entry name" value="DUF218 DOMAIN-CONTAINING PROTEIN"/>
    <property type="match status" value="1"/>
</dbReference>
<feature type="chain" id="PRO_5015162845" evidence="1">
    <location>
        <begin position="24"/>
        <end position="434"/>
    </location>
</feature>
<evidence type="ECO:0000313" key="6">
    <source>
        <dbReference type="Proteomes" id="UP000396862"/>
    </source>
</evidence>
<dbReference type="Gene3D" id="3.40.50.620">
    <property type="entry name" value="HUPs"/>
    <property type="match status" value="1"/>
</dbReference>
<dbReference type="InterPro" id="IPR003848">
    <property type="entry name" value="DUF218"/>
</dbReference>
<dbReference type="EMBL" id="PYGC01000010">
    <property type="protein sequence ID" value="PSK81265.1"/>
    <property type="molecule type" value="Genomic_DNA"/>
</dbReference>
<accession>A0A2P8C8H7</accession>
<dbReference type="EMBL" id="BLAU01000001">
    <property type="protein sequence ID" value="GET21651.1"/>
    <property type="molecule type" value="Genomic_DNA"/>
</dbReference>